<evidence type="ECO:0000313" key="1">
    <source>
        <dbReference type="EMBL" id="GJD97319.1"/>
    </source>
</evidence>
<reference evidence="1" key="2">
    <citation type="submission" date="2021-08" db="EMBL/GenBank/DDBJ databases">
        <authorList>
            <person name="Tani A."/>
            <person name="Ola A."/>
            <person name="Ogura Y."/>
            <person name="Katsura K."/>
            <person name="Hayashi T."/>
        </authorList>
    </citation>
    <scope>NUCLEOTIDE SEQUENCE</scope>
    <source>
        <strain evidence="1">DSM 19015</strain>
    </source>
</reference>
<name>A0ABQ4S612_9HYPH</name>
<protein>
    <submittedName>
        <fullName evidence="1">Uncharacterized protein</fullName>
    </submittedName>
</protein>
<dbReference type="RefSeq" id="WP_238246394.1">
    <property type="nucleotide sequence ID" value="NZ_BPQP01000088.1"/>
</dbReference>
<reference evidence="1" key="1">
    <citation type="journal article" date="2021" name="Front. Microbiol.">
        <title>Comprehensive Comparative Genomics and Phenotyping of Methylobacterium Species.</title>
        <authorList>
            <person name="Alessa O."/>
            <person name="Ogura Y."/>
            <person name="Fujitani Y."/>
            <person name="Takami H."/>
            <person name="Hayashi T."/>
            <person name="Sahin N."/>
            <person name="Tani A."/>
        </authorList>
    </citation>
    <scope>NUCLEOTIDE SEQUENCE</scope>
    <source>
        <strain evidence="1">DSM 19015</strain>
    </source>
</reference>
<dbReference type="Proteomes" id="UP001055125">
    <property type="component" value="Unassembled WGS sequence"/>
</dbReference>
<proteinExistence type="predicted"/>
<gene>
    <name evidence="1" type="ORF">OCOJLMKI_4548</name>
</gene>
<dbReference type="EMBL" id="BPQP01000088">
    <property type="protein sequence ID" value="GJD97319.1"/>
    <property type="molecule type" value="Genomic_DNA"/>
</dbReference>
<sequence>MTESTESGERAYRAALIGEQGVVASMVQITAIDDDEACKKAKALVDGHAVDLWEGLRFIDHFPTVDPTN</sequence>
<accession>A0ABQ4S612</accession>
<evidence type="ECO:0000313" key="2">
    <source>
        <dbReference type="Proteomes" id="UP001055125"/>
    </source>
</evidence>
<organism evidence="1 2">
    <name type="scientific">Methylobacterium iners</name>
    <dbReference type="NCBI Taxonomy" id="418707"/>
    <lineage>
        <taxon>Bacteria</taxon>
        <taxon>Pseudomonadati</taxon>
        <taxon>Pseudomonadota</taxon>
        <taxon>Alphaproteobacteria</taxon>
        <taxon>Hyphomicrobiales</taxon>
        <taxon>Methylobacteriaceae</taxon>
        <taxon>Methylobacterium</taxon>
    </lineage>
</organism>
<keyword evidence="2" id="KW-1185">Reference proteome</keyword>
<comment type="caution">
    <text evidence="1">The sequence shown here is derived from an EMBL/GenBank/DDBJ whole genome shotgun (WGS) entry which is preliminary data.</text>
</comment>